<accession>A0AAN8P3V7</accession>
<gene>
    <name evidence="2" type="ORF">RUM43_012488</name>
</gene>
<dbReference type="EMBL" id="JAWJWE010000040">
    <property type="protein sequence ID" value="KAK6619728.1"/>
    <property type="molecule type" value="Genomic_DNA"/>
</dbReference>
<feature type="compositionally biased region" description="Polar residues" evidence="1">
    <location>
        <begin position="39"/>
        <end position="48"/>
    </location>
</feature>
<feature type="region of interest" description="Disordered" evidence="1">
    <location>
        <begin position="35"/>
        <end position="59"/>
    </location>
</feature>
<evidence type="ECO:0000313" key="2">
    <source>
        <dbReference type="EMBL" id="KAK6619728.1"/>
    </source>
</evidence>
<organism evidence="2 3">
    <name type="scientific">Polyplax serrata</name>
    <name type="common">Common mouse louse</name>
    <dbReference type="NCBI Taxonomy" id="468196"/>
    <lineage>
        <taxon>Eukaryota</taxon>
        <taxon>Metazoa</taxon>
        <taxon>Ecdysozoa</taxon>
        <taxon>Arthropoda</taxon>
        <taxon>Hexapoda</taxon>
        <taxon>Insecta</taxon>
        <taxon>Pterygota</taxon>
        <taxon>Neoptera</taxon>
        <taxon>Paraneoptera</taxon>
        <taxon>Psocodea</taxon>
        <taxon>Troctomorpha</taxon>
        <taxon>Phthiraptera</taxon>
        <taxon>Anoplura</taxon>
        <taxon>Polyplacidae</taxon>
        <taxon>Polyplax</taxon>
    </lineage>
</organism>
<evidence type="ECO:0000313" key="3">
    <source>
        <dbReference type="Proteomes" id="UP001372834"/>
    </source>
</evidence>
<protein>
    <submittedName>
        <fullName evidence="2">Uncharacterized protein</fullName>
    </submittedName>
</protein>
<sequence length="143" mass="15832">MAAISINSKGVSLDGDEKLIVRQGSTPCPNMSYPETRFDSSQSSTVQHGTDDGKKRSRLGHAITRPACRWLGAVKIWVLISMETKKENIRNRDNVGSTVNRNCSIVTMKGRSRLCCGKDKAQGKTIPQQSRSHLGKADWLLFK</sequence>
<comment type="caution">
    <text evidence="2">The sequence shown here is derived from an EMBL/GenBank/DDBJ whole genome shotgun (WGS) entry which is preliminary data.</text>
</comment>
<dbReference type="AlphaFoldDB" id="A0AAN8P3V7"/>
<reference evidence="2 3" key="1">
    <citation type="submission" date="2023-10" db="EMBL/GenBank/DDBJ databases">
        <title>Genomes of two closely related lineages of the louse Polyplax serrata with different host specificities.</title>
        <authorList>
            <person name="Martinu J."/>
            <person name="Tarabai H."/>
            <person name="Stefka J."/>
            <person name="Hypsa V."/>
        </authorList>
    </citation>
    <scope>NUCLEOTIDE SEQUENCE [LARGE SCALE GENOMIC DNA]</scope>
    <source>
        <strain evidence="2">HR10_N</strain>
    </source>
</reference>
<dbReference type="Proteomes" id="UP001372834">
    <property type="component" value="Unassembled WGS sequence"/>
</dbReference>
<proteinExistence type="predicted"/>
<evidence type="ECO:0000256" key="1">
    <source>
        <dbReference type="SAM" id="MobiDB-lite"/>
    </source>
</evidence>
<name>A0AAN8P3V7_POLSC</name>